<feature type="domain" description="NAD(P)-binding" evidence="5">
    <location>
        <begin position="4"/>
        <end position="310"/>
    </location>
</feature>
<dbReference type="GO" id="GO:0042351">
    <property type="term" value="P:'de novo' GDP-L-fucose biosynthetic process"/>
    <property type="evidence" value="ECO:0007669"/>
    <property type="project" value="TreeGrafter"/>
</dbReference>
<evidence type="ECO:0000256" key="3">
    <source>
        <dbReference type="ARBA" id="ARBA00011989"/>
    </source>
</evidence>
<dbReference type="SUPFAM" id="SSF51735">
    <property type="entry name" value="NAD(P)-binding Rossmann-fold domains"/>
    <property type="match status" value="1"/>
</dbReference>
<dbReference type="EMBL" id="MT142441">
    <property type="protein sequence ID" value="QJA80920.1"/>
    <property type="molecule type" value="Genomic_DNA"/>
</dbReference>
<dbReference type="FunFam" id="3.40.50.720:FF:000924">
    <property type="entry name" value="GDP-mannose 4,6 dehydratase"/>
    <property type="match status" value="1"/>
</dbReference>
<dbReference type="InterPro" id="IPR016040">
    <property type="entry name" value="NAD(P)-bd_dom"/>
</dbReference>
<dbReference type="AlphaFoldDB" id="A0A6M3KGI5"/>
<dbReference type="GO" id="GO:0008446">
    <property type="term" value="F:GDP-mannose 4,6-dehydratase activity"/>
    <property type="evidence" value="ECO:0007669"/>
    <property type="project" value="UniProtKB-EC"/>
</dbReference>
<name>A0A6M3KGI5_9ZZZZ</name>
<comment type="similarity">
    <text evidence="2">Belongs to the NAD(P)-dependent epimerase/dehydratase family. GDP-mannose 4,6-dehydratase subfamily.</text>
</comment>
<reference evidence="6" key="1">
    <citation type="submission" date="2020-03" db="EMBL/GenBank/DDBJ databases">
        <title>The deep terrestrial virosphere.</title>
        <authorList>
            <person name="Holmfeldt K."/>
            <person name="Nilsson E."/>
            <person name="Simone D."/>
            <person name="Lopez-Fernandez M."/>
            <person name="Wu X."/>
            <person name="de Brujin I."/>
            <person name="Lundin D."/>
            <person name="Andersson A."/>
            <person name="Bertilsson S."/>
            <person name="Dopson M."/>
        </authorList>
    </citation>
    <scope>NUCLEOTIDE SEQUENCE</scope>
    <source>
        <strain evidence="6">MM415A00616</strain>
    </source>
</reference>
<dbReference type="Pfam" id="PF16363">
    <property type="entry name" value="GDP_Man_Dehyd"/>
    <property type="match status" value="1"/>
</dbReference>
<proteinExistence type="inferred from homology"/>
<accession>A0A6M3KGI5</accession>
<sequence>MRALITGVTGQDGGYLAGHLHGAGYDVWGMVRSARAALHDSVKAAYPYLHLVTGDVTEPSSIAAALAMSQPDEVYNLAAMTHVLDSFSNAHGTMEVNGLGAANVFETVASCRPYAKVYQASTSELYGNIYKKVGRPLTELDMMAPISPYGVSKLHAHTMAHVWRKRGLYVACGILFNHESPRRDPSFLTRKVTLGLARCKVGLHSAVRLGHLDSVRDWGYAPEYVNAMRLILQQSTPGDYVVATGVGTSVRQWLDLVAREYGMDWHAYVQQDEAFIRPSELDYLVGDASLAGEHLGWYAHTKAKELAAIMCQADMKRARAEAEEEEYGPVGTGHSS</sequence>
<keyword evidence="4" id="KW-0456">Lyase</keyword>
<dbReference type="Gene3D" id="3.40.50.720">
    <property type="entry name" value="NAD(P)-binding Rossmann-like Domain"/>
    <property type="match status" value="1"/>
</dbReference>
<evidence type="ECO:0000256" key="4">
    <source>
        <dbReference type="ARBA" id="ARBA00023239"/>
    </source>
</evidence>
<dbReference type="EC" id="4.2.1.47" evidence="3"/>
<evidence type="ECO:0000313" key="6">
    <source>
        <dbReference type="EMBL" id="QJA80920.1"/>
    </source>
</evidence>
<dbReference type="PANTHER" id="PTHR43715">
    <property type="entry name" value="GDP-MANNOSE 4,6-DEHYDRATASE"/>
    <property type="match status" value="1"/>
</dbReference>
<dbReference type="InterPro" id="IPR036291">
    <property type="entry name" value="NAD(P)-bd_dom_sf"/>
</dbReference>
<comment type="cofactor">
    <cofactor evidence="1">
        <name>NADP(+)</name>
        <dbReference type="ChEBI" id="CHEBI:58349"/>
    </cofactor>
</comment>
<dbReference type="CDD" id="cd05260">
    <property type="entry name" value="GDP_MD_SDR_e"/>
    <property type="match status" value="1"/>
</dbReference>
<dbReference type="InterPro" id="IPR006368">
    <property type="entry name" value="GDP_Man_deHydtase"/>
</dbReference>
<protein>
    <recommendedName>
        <fullName evidence="3">GDP-mannose 4,6-dehydratase</fullName>
        <ecNumber evidence="3">4.2.1.47</ecNumber>
    </recommendedName>
</protein>
<evidence type="ECO:0000256" key="1">
    <source>
        <dbReference type="ARBA" id="ARBA00001937"/>
    </source>
</evidence>
<dbReference type="Gene3D" id="3.90.25.10">
    <property type="entry name" value="UDP-galactose 4-epimerase, domain 1"/>
    <property type="match status" value="1"/>
</dbReference>
<evidence type="ECO:0000256" key="2">
    <source>
        <dbReference type="ARBA" id="ARBA00009263"/>
    </source>
</evidence>
<organism evidence="6">
    <name type="scientific">viral metagenome</name>
    <dbReference type="NCBI Taxonomy" id="1070528"/>
    <lineage>
        <taxon>unclassified sequences</taxon>
        <taxon>metagenomes</taxon>
        <taxon>organismal metagenomes</taxon>
    </lineage>
</organism>
<evidence type="ECO:0000259" key="5">
    <source>
        <dbReference type="Pfam" id="PF16363"/>
    </source>
</evidence>
<dbReference type="PANTHER" id="PTHR43715:SF1">
    <property type="entry name" value="GDP-MANNOSE 4,6 DEHYDRATASE"/>
    <property type="match status" value="1"/>
</dbReference>
<gene>
    <name evidence="6" type="ORF">MM415A00616_0003</name>
</gene>